<keyword evidence="4 7" id="KW-0812">Transmembrane</keyword>
<feature type="transmembrane region" description="Helical" evidence="7">
    <location>
        <begin position="132"/>
        <end position="156"/>
    </location>
</feature>
<evidence type="ECO:0000256" key="7">
    <source>
        <dbReference type="RuleBase" id="RU363032"/>
    </source>
</evidence>
<evidence type="ECO:0000313" key="9">
    <source>
        <dbReference type="EMBL" id="SMC73755.1"/>
    </source>
</evidence>
<dbReference type="CDD" id="cd06261">
    <property type="entry name" value="TM_PBP2"/>
    <property type="match status" value="1"/>
</dbReference>
<protein>
    <submittedName>
        <fullName evidence="9">Peptide/nickel transport system permease protein</fullName>
    </submittedName>
</protein>
<organism evidence="9 10">
    <name type="scientific">Kibdelosporangium aridum</name>
    <dbReference type="NCBI Taxonomy" id="2030"/>
    <lineage>
        <taxon>Bacteria</taxon>
        <taxon>Bacillati</taxon>
        <taxon>Actinomycetota</taxon>
        <taxon>Actinomycetes</taxon>
        <taxon>Pseudonocardiales</taxon>
        <taxon>Pseudonocardiaceae</taxon>
        <taxon>Kibdelosporangium</taxon>
    </lineage>
</organism>
<dbReference type="PROSITE" id="PS50928">
    <property type="entry name" value="ABC_TM1"/>
    <property type="match status" value="1"/>
</dbReference>
<feature type="transmembrane region" description="Helical" evidence="7">
    <location>
        <begin position="98"/>
        <end position="120"/>
    </location>
</feature>
<dbReference type="Pfam" id="PF19300">
    <property type="entry name" value="BPD_transp_1_N"/>
    <property type="match status" value="1"/>
</dbReference>
<keyword evidence="6 7" id="KW-0472">Membrane</keyword>
<comment type="similarity">
    <text evidence="7">Belongs to the binding-protein-dependent transport system permease family.</text>
</comment>
<feature type="transmembrane region" description="Helical" evidence="7">
    <location>
        <begin position="234"/>
        <end position="256"/>
    </location>
</feature>
<feature type="transmembrane region" description="Helical" evidence="7">
    <location>
        <begin position="176"/>
        <end position="195"/>
    </location>
</feature>
<keyword evidence="2 7" id="KW-0813">Transport</keyword>
<evidence type="ECO:0000256" key="2">
    <source>
        <dbReference type="ARBA" id="ARBA00022448"/>
    </source>
</evidence>
<proteinExistence type="inferred from homology"/>
<feature type="transmembrane region" description="Helical" evidence="7">
    <location>
        <begin position="276"/>
        <end position="298"/>
    </location>
</feature>
<dbReference type="SUPFAM" id="SSF161098">
    <property type="entry name" value="MetI-like"/>
    <property type="match status" value="1"/>
</dbReference>
<dbReference type="Pfam" id="PF00528">
    <property type="entry name" value="BPD_transp_1"/>
    <property type="match status" value="1"/>
</dbReference>
<dbReference type="PANTHER" id="PTHR43163:SF3">
    <property type="entry name" value="PEPTIDE ABC TRANSPORTER PERMEASE PROTEIN"/>
    <property type="match status" value="1"/>
</dbReference>
<comment type="subcellular location">
    <subcellularLocation>
        <location evidence="1 7">Cell membrane</location>
        <topology evidence="1 7">Multi-pass membrane protein</topology>
    </subcellularLocation>
</comment>
<accession>A0A1W2BLA1</accession>
<dbReference type="InterPro" id="IPR035906">
    <property type="entry name" value="MetI-like_sf"/>
</dbReference>
<evidence type="ECO:0000256" key="6">
    <source>
        <dbReference type="ARBA" id="ARBA00023136"/>
    </source>
</evidence>
<sequence>MIMVLRRLVGAVLALIVLSVVVFIATSVLPGDAASIVAGPTATAEQRARVAADLGLDKPVVTRYLEWAAGAVQGDLGTSYMGRRPVADAIADRLPASLLLAGLAFVVLVPVALILGTYAGMRSERVVSTASLMLVAVPEFLLAALLVIVFAGWLGWLPAVSLVPIGRSPLSSPSVLVLPVLSLALAGAAACSRIVRPAVAEAMRTPHVEAARLAGIRGTRLVFRHVLPGTLGPVLQMMFAGFGVLVGGAVVVETVFGYPGIGVELQRAVVTRDLPMVQGIAVVLGAVSLIALLLGDLVTRRSR</sequence>
<evidence type="ECO:0000256" key="1">
    <source>
        <dbReference type="ARBA" id="ARBA00004651"/>
    </source>
</evidence>
<reference evidence="9 10" key="1">
    <citation type="submission" date="2017-04" db="EMBL/GenBank/DDBJ databases">
        <authorList>
            <person name="Afonso C.L."/>
            <person name="Miller P.J."/>
            <person name="Scott M.A."/>
            <person name="Spackman E."/>
            <person name="Goraichik I."/>
            <person name="Dimitrov K.M."/>
            <person name="Suarez D.L."/>
            <person name="Swayne D.E."/>
        </authorList>
    </citation>
    <scope>NUCLEOTIDE SEQUENCE [LARGE SCALE GENOMIC DNA]</scope>
    <source>
        <strain evidence="9 10">DSM 43828</strain>
    </source>
</reference>
<feature type="domain" description="ABC transmembrane type-1" evidence="8">
    <location>
        <begin position="94"/>
        <end position="295"/>
    </location>
</feature>
<keyword evidence="5 7" id="KW-1133">Transmembrane helix</keyword>
<evidence type="ECO:0000256" key="3">
    <source>
        <dbReference type="ARBA" id="ARBA00022475"/>
    </source>
</evidence>
<evidence type="ECO:0000313" key="10">
    <source>
        <dbReference type="Proteomes" id="UP000192674"/>
    </source>
</evidence>
<dbReference type="GO" id="GO:0055085">
    <property type="term" value="P:transmembrane transport"/>
    <property type="evidence" value="ECO:0007669"/>
    <property type="project" value="InterPro"/>
</dbReference>
<dbReference type="InterPro" id="IPR045621">
    <property type="entry name" value="BPD_transp_1_N"/>
</dbReference>
<dbReference type="Gene3D" id="1.10.3720.10">
    <property type="entry name" value="MetI-like"/>
    <property type="match status" value="1"/>
</dbReference>
<evidence type="ECO:0000256" key="5">
    <source>
        <dbReference type="ARBA" id="ARBA00022989"/>
    </source>
</evidence>
<dbReference type="PANTHER" id="PTHR43163">
    <property type="entry name" value="DIPEPTIDE TRANSPORT SYSTEM PERMEASE PROTEIN DPPB-RELATED"/>
    <property type="match status" value="1"/>
</dbReference>
<keyword evidence="10" id="KW-1185">Reference proteome</keyword>
<dbReference type="Proteomes" id="UP000192674">
    <property type="component" value="Unassembled WGS sequence"/>
</dbReference>
<keyword evidence="3" id="KW-1003">Cell membrane</keyword>
<dbReference type="InterPro" id="IPR000515">
    <property type="entry name" value="MetI-like"/>
</dbReference>
<dbReference type="EMBL" id="FWXV01000001">
    <property type="protein sequence ID" value="SMC73755.1"/>
    <property type="molecule type" value="Genomic_DNA"/>
</dbReference>
<dbReference type="AlphaFoldDB" id="A0A1W2BLA1"/>
<evidence type="ECO:0000256" key="4">
    <source>
        <dbReference type="ARBA" id="ARBA00022692"/>
    </source>
</evidence>
<dbReference type="GO" id="GO:0005886">
    <property type="term" value="C:plasma membrane"/>
    <property type="evidence" value="ECO:0007669"/>
    <property type="project" value="UniProtKB-SubCell"/>
</dbReference>
<evidence type="ECO:0000259" key="8">
    <source>
        <dbReference type="PROSITE" id="PS50928"/>
    </source>
</evidence>
<gene>
    <name evidence="9" type="ORF">SAMN05661093_01801</name>
</gene>
<name>A0A1W2BLA1_KIBAR</name>